<evidence type="ECO:0000259" key="7">
    <source>
        <dbReference type="PROSITE" id="PS50011"/>
    </source>
</evidence>
<dbReference type="FunFam" id="1.10.510.10:FF:000579">
    <property type="entry name" value="Sensor histidine kinase/response regulator, putative"/>
    <property type="match status" value="1"/>
</dbReference>
<evidence type="ECO:0000256" key="4">
    <source>
        <dbReference type="ARBA" id="ARBA00022777"/>
    </source>
</evidence>
<keyword evidence="2" id="KW-0808">Transferase</keyword>
<accession>A0A4U0W143</accession>
<dbReference type="InterPro" id="IPR000719">
    <property type="entry name" value="Prot_kinase_dom"/>
</dbReference>
<dbReference type="Pfam" id="PF00069">
    <property type="entry name" value="Pkinase"/>
    <property type="match status" value="1"/>
</dbReference>
<sequence>MEDTEQQLEFRRHLSLPSQATTENTFLKRAYARLREELPEYEFIENFTPFHSSYDNWHFVAKPRPRHDSDARKKSGSFVARPTSADYDESMDEEREREAWIVARVSVHSLRLEREFKLAQVLHAGDGPEYKHFVRPIRMLRLRPRQHGDADLTAFVAEAPGRNYLRDIADFGPNCYSGTPESPLSTRERQVSLLTCLEFAIGAVECCEILHHGHEIVHGELRGDAFHFNAETRLVKMINFGSGARSFEHGLTSAGWSSLMSELGVNHKLQFVAPEQTGRLPAEPDSRTDLYSLGVLFYTMFTGQPAFEGKTPLDIMQNVLSRRIPLVSTLRPDVPDAVAAVIQKMTHKNMDDRYNSTSGVKHDLLELRRILTDGDEEALCNFKVATEDVSCFFKLPSHLAGRQEQRKAILAVVERAAQRTARAAPISRKGLYSISSGSSLVSGDRPEMSLMDEIMSDSTSSAGDRDRDRDSRLNSIPETAIHELQRTKQLSLEAGESPETPSRDGGELKQHDTHSSPDEFSSTHNAESISRSTSNYNMTDNGSLLRISQKLKKKGRTEVIAICGAAGHGKSSLVQSIAPTARRHGYFT</sequence>
<feature type="domain" description="Protein kinase" evidence="7">
    <location>
        <begin position="67"/>
        <end position="365"/>
    </location>
</feature>
<feature type="compositionally biased region" description="Basic and acidic residues" evidence="6">
    <location>
        <begin position="463"/>
        <end position="472"/>
    </location>
</feature>
<keyword evidence="4" id="KW-0418">Kinase</keyword>
<feature type="non-terminal residue" evidence="8">
    <location>
        <position position="588"/>
    </location>
</feature>
<evidence type="ECO:0000256" key="6">
    <source>
        <dbReference type="SAM" id="MobiDB-lite"/>
    </source>
</evidence>
<reference evidence="8 9" key="1">
    <citation type="submission" date="2017-03" db="EMBL/GenBank/DDBJ databases">
        <title>Genomes of endolithic fungi from Antarctica.</title>
        <authorList>
            <person name="Coleine C."/>
            <person name="Masonjones S."/>
            <person name="Stajich J.E."/>
        </authorList>
    </citation>
    <scope>NUCLEOTIDE SEQUENCE [LARGE SCALE GENOMIC DNA]</scope>
    <source>
        <strain evidence="8 9">CCFEE 5184</strain>
    </source>
</reference>
<keyword evidence="1" id="KW-0723">Serine/threonine-protein kinase</keyword>
<evidence type="ECO:0000256" key="1">
    <source>
        <dbReference type="ARBA" id="ARBA00022527"/>
    </source>
</evidence>
<dbReference type="GO" id="GO:0005524">
    <property type="term" value="F:ATP binding"/>
    <property type="evidence" value="ECO:0007669"/>
    <property type="project" value="UniProtKB-KW"/>
</dbReference>
<dbReference type="InterPro" id="IPR050205">
    <property type="entry name" value="CDPK_Ser/Thr_kinases"/>
</dbReference>
<feature type="compositionally biased region" description="Polar residues" evidence="6">
    <location>
        <begin position="518"/>
        <end position="540"/>
    </location>
</feature>
<dbReference type="EMBL" id="NAJQ01001622">
    <property type="protein sequence ID" value="TKA55682.1"/>
    <property type="molecule type" value="Genomic_DNA"/>
</dbReference>
<dbReference type="GO" id="GO:0004674">
    <property type="term" value="F:protein serine/threonine kinase activity"/>
    <property type="evidence" value="ECO:0007669"/>
    <property type="project" value="UniProtKB-KW"/>
</dbReference>
<comment type="caution">
    <text evidence="8">The sequence shown here is derived from an EMBL/GenBank/DDBJ whole genome shotgun (WGS) entry which is preliminary data.</text>
</comment>
<dbReference type="InterPro" id="IPR011009">
    <property type="entry name" value="Kinase-like_dom_sf"/>
</dbReference>
<feature type="region of interest" description="Disordered" evidence="6">
    <location>
        <begin position="65"/>
        <end position="90"/>
    </location>
</feature>
<evidence type="ECO:0000313" key="9">
    <source>
        <dbReference type="Proteomes" id="UP000309340"/>
    </source>
</evidence>
<dbReference type="STRING" id="329884.A0A4U0W143"/>
<dbReference type="SMART" id="SM00220">
    <property type="entry name" value="S_TKc"/>
    <property type="match status" value="1"/>
</dbReference>
<name>A0A4U0W143_9PEZI</name>
<feature type="compositionally biased region" description="Basic and acidic residues" evidence="6">
    <location>
        <begin position="501"/>
        <end position="517"/>
    </location>
</feature>
<gene>
    <name evidence="8" type="ORF">B0A55_13386</name>
</gene>
<dbReference type="OrthoDB" id="3938897at2759"/>
<dbReference type="Gene3D" id="1.10.510.10">
    <property type="entry name" value="Transferase(Phosphotransferase) domain 1"/>
    <property type="match status" value="1"/>
</dbReference>
<proteinExistence type="predicted"/>
<protein>
    <recommendedName>
        <fullName evidence="7">Protein kinase domain-containing protein</fullName>
    </recommendedName>
</protein>
<evidence type="ECO:0000256" key="5">
    <source>
        <dbReference type="ARBA" id="ARBA00022840"/>
    </source>
</evidence>
<dbReference type="PROSITE" id="PS50011">
    <property type="entry name" value="PROTEIN_KINASE_DOM"/>
    <property type="match status" value="1"/>
</dbReference>
<keyword evidence="9" id="KW-1185">Reference proteome</keyword>
<evidence type="ECO:0000313" key="8">
    <source>
        <dbReference type="EMBL" id="TKA55682.1"/>
    </source>
</evidence>
<feature type="region of interest" description="Disordered" evidence="6">
    <location>
        <begin position="456"/>
        <end position="540"/>
    </location>
</feature>
<organism evidence="8 9">
    <name type="scientific">Friedmanniomyces simplex</name>
    <dbReference type="NCBI Taxonomy" id="329884"/>
    <lineage>
        <taxon>Eukaryota</taxon>
        <taxon>Fungi</taxon>
        <taxon>Dikarya</taxon>
        <taxon>Ascomycota</taxon>
        <taxon>Pezizomycotina</taxon>
        <taxon>Dothideomycetes</taxon>
        <taxon>Dothideomycetidae</taxon>
        <taxon>Mycosphaerellales</taxon>
        <taxon>Teratosphaeriaceae</taxon>
        <taxon>Friedmanniomyces</taxon>
    </lineage>
</organism>
<dbReference type="PANTHER" id="PTHR24349">
    <property type="entry name" value="SERINE/THREONINE-PROTEIN KINASE"/>
    <property type="match status" value="1"/>
</dbReference>
<keyword evidence="5" id="KW-0067">ATP-binding</keyword>
<evidence type="ECO:0000256" key="2">
    <source>
        <dbReference type="ARBA" id="ARBA00022679"/>
    </source>
</evidence>
<dbReference type="Proteomes" id="UP000309340">
    <property type="component" value="Unassembled WGS sequence"/>
</dbReference>
<evidence type="ECO:0000256" key="3">
    <source>
        <dbReference type="ARBA" id="ARBA00022741"/>
    </source>
</evidence>
<keyword evidence="3" id="KW-0547">Nucleotide-binding</keyword>
<dbReference type="SUPFAM" id="SSF56112">
    <property type="entry name" value="Protein kinase-like (PK-like)"/>
    <property type="match status" value="1"/>
</dbReference>
<dbReference type="AlphaFoldDB" id="A0A4U0W143"/>